<dbReference type="GO" id="GO:0005524">
    <property type="term" value="F:ATP binding"/>
    <property type="evidence" value="ECO:0007669"/>
    <property type="project" value="UniProtKB-KW"/>
</dbReference>
<dbReference type="Proteomes" id="UP001054945">
    <property type="component" value="Unassembled WGS sequence"/>
</dbReference>
<keyword evidence="2" id="KW-1185">Reference proteome</keyword>
<accession>A0AAV4TYF3</accession>
<keyword evidence="1" id="KW-0547">Nucleotide-binding</keyword>
<protein>
    <submittedName>
        <fullName evidence="1">ATP-binding cassette sub-family A member 1</fullName>
    </submittedName>
</protein>
<reference evidence="1 2" key="1">
    <citation type="submission" date="2021-06" db="EMBL/GenBank/DDBJ databases">
        <title>Caerostris extrusa draft genome.</title>
        <authorList>
            <person name="Kono N."/>
            <person name="Arakawa K."/>
        </authorList>
    </citation>
    <scope>NUCLEOTIDE SEQUENCE [LARGE SCALE GENOMIC DNA]</scope>
</reference>
<comment type="caution">
    <text evidence="1">The sequence shown here is derived from an EMBL/GenBank/DDBJ whole genome shotgun (WGS) entry which is preliminary data.</text>
</comment>
<name>A0AAV4TYF3_CAEEX</name>
<gene>
    <name evidence="1" type="primary">ABCA1_2</name>
    <name evidence="1" type="ORF">CEXT_456231</name>
</gene>
<evidence type="ECO:0000313" key="2">
    <source>
        <dbReference type="Proteomes" id="UP001054945"/>
    </source>
</evidence>
<dbReference type="AlphaFoldDB" id="A0AAV4TYF3"/>
<keyword evidence="1" id="KW-0067">ATP-binding</keyword>
<organism evidence="1 2">
    <name type="scientific">Caerostris extrusa</name>
    <name type="common">Bark spider</name>
    <name type="synonym">Caerostris bankana</name>
    <dbReference type="NCBI Taxonomy" id="172846"/>
    <lineage>
        <taxon>Eukaryota</taxon>
        <taxon>Metazoa</taxon>
        <taxon>Ecdysozoa</taxon>
        <taxon>Arthropoda</taxon>
        <taxon>Chelicerata</taxon>
        <taxon>Arachnida</taxon>
        <taxon>Araneae</taxon>
        <taxon>Araneomorphae</taxon>
        <taxon>Entelegynae</taxon>
        <taxon>Araneoidea</taxon>
        <taxon>Araneidae</taxon>
        <taxon>Caerostris</taxon>
    </lineage>
</organism>
<dbReference type="EMBL" id="BPLR01012020">
    <property type="protein sequence ID" value="GIY50751.1"/>
    <property type="molecule type" value="Genomic_DNA"/>
</dbReference>
<sequence>MLKAFVRNFDSINNSSLQGVSCLTKSTEMAIQDSTHKLLNSIPAFIKIAEAVPEKSSLLPRSFDVDDSEVEEMLQGASINFNWLLRHGMSSTVLRKKICNDKNDPSVSMVFLRPPQMSLLTSAKFYTNICNPNITHHLVQLLNQSYIKSKVQEIQEKEFFSGQWLQELMGSSDVLIDVGTHLISSLTEIQIHNVFDVFSYSQDLMSSKIYMKGSSLIETLHADIGWTAGFQISDKIDELQFTYKIKDVFREAAVDVRE</sequence>
<evidence type="ECO:0000313" key="1">
    <source>
        <dbReference type="EMBL" id="GIY50751.1"/>
    </source>
</evidence>
<proteinExistence type="predicted"/>